<evidence type="ECO:0000256" key="2">
    <source>
        <dbReference type="ARBA" id="ARBA00013855"/>
    </source>
</evidence>
<proteinExistence type="inferred from homology"/>
<dbReference type="Gene3D" id="2.40.10.340">
    <property type="entry name" value="Rod shape-determining protein MreC, domain 1"/>
    <property type="match status" value="1"/>
</dbReference>
<dbReference type="Gene3D" id="2.40.10.350">
    <property type="entry name" value="Rod shape-determining protein MreC, domain 2"/>
    <property type="match status" value="1"/>
</dbReference>
<dbReference type="Proteomes" id="UP001430172">
    <property type="component" value="Unassembled WGS sequence"/>
</dbReference>
<organism evidence="6 7">
    <name type="scientific">Phycicoccus sonneratiae</name>
    <dbReference type="NCBI Taxonomy" id="2807628"/>
    <lineage>
        <taxon>Bacteria</taxon>
        <taxon>Bacillati</taxon>
        <taxon>Actinomycetota</taxon>
        <taxon>Actinomycetes</taxon>
        <taxon>Micrococcales</taxon>
        <taxon>Intrasporangiaceae</taxon>
        <taxon>Phycicoccus</taxon>
    </lineage>
</organism>
<name>A0ABS2CGM1_9MICO</name>
<protein>
    <recommendedName>
        <fullName evidence="2">Cell shape-determining protein MreC</fullName>
    </recommendedName>
    <alternativeName>
        <fullName evidence="4">Cell shape protein MreC</fullName>
    </alternativeName>
</protein>
<dbReference type="PANTHER" id="PTHR34138:SF1">
    <property type="entry name" value="CELL SHAPE-DETERMINING PROTEIN MREC"/>
    <property type="match status" value="1"/>
</dbReference>
<dbReference type="Pfam" id="PF04085">
    <property type="entry name" value="MreC"/>
    <property type="match status" value="1"/>
</dbReference>
<dbReference type="RefSeq" id="WP_204129509.1">
    <property type="nucleotide sequence ID" value="NZ_JAFDVD010000003.1"/>
</dbReference>
<dbReference type="EMBL" id="JAFDVD010000003">
    <property type="protein sequence ID" value="MBM6399020.1"/>
    <property type="molecule type" value="Genomic_DNA"/>
</dbReference>
<comment type="similarity">
    <text evidence="1">Belongs to the MreC family.</text>
</comment>
<sequence length="275" mass="26934">MRHRPTPRRLAVAAALLTVLVVLADLSGALDLSPVRTLAAAGLGPLERVAGPGGDEASRLRAENTELRTRLADADRRLAESADARALLSDPALEGRPLVLARVVGVGAPGPAGPERVTLDVGSRDGVEVDRTVVAAGGLVGRVVAVAPWTCDVLLLGGPDVTVGVRVGSAGVLGEASGSAAEGAAPPPPGSMSLSLVGAGAMAAGDPVTTLGSAGGRPFVAGIRVGTVGSVAPAAGRLAATGTLEPAVDPATLDVVGVVVDPQRSTPRPTATGSG</sequence>
<reference evidence="6" key="1">
    <citation type="submission" date="2021-02" db="EMBL/GenBank/DDBJ databases">
        <title>Phycicoccus sp. MQZ13P-5T, whole genome shotgun sequence.</title>
        <authorList>
            <person name="Tuo L."/>
        </authorList>
    </citation>
    <scope>NUCLEOTIDE SEQUENCE</scope>
    <source>
        <strain evidence="6">MQZ13P-5</strain>
    </source>
</reference>
<dbReference type="InterPro" id="IPR042177">
    <property type="entry name" value="Cell/Rod_1"/>
</dbReference>
<gene>
    <name evidence="6" type="ORF">JQN70_01305</name>
</gene>
<feature type="domain" description="Rod shape-determining protein MreC beta-barrel core" evidence="5">
    <location>
        <begin position="116"/>
        <end position="259"/>
    </location>
</feature>
<dbReference type="InterPro" id="IPR055342">
    <property type="entry name" value="MreC_beta-barrel_core"/>
</dbReference>
<keyword evidence="7" id="KW-1185">Reference proteome</keyword>
<evidence type="ECO:0000256" key="3">
    <source>
        <dbReference type="ARBA" id="ARBA00022960"/>
    </source>
</evidence>
<accession>A0ABS2CGM1</accession>
<evidence type="ECO:0000313" key="6">
    <source>
        <dbReference type="EMBL" id="MBM6399020.1"/>
    </source>
</evidence>
<dbReference type="PANTHER" id="PTHR34138">
    <property type="entry name" value="CELL SHAPE-DETERMINING PROTEIN MREC"/>
    <property type="match status" value="1"/>
</dbReference>
<evidence type="ECO:0000259" key="5">
    <source>
        <dbReference type="Pfam" id="PF04085"/>
    </source>
</evidence>
<evidence type="ECO:0000313" key="7">
    <source>
        <dbReference type="Proteomes" id="UP001430172"/>
    </source>
</evidence>
<dbReference type="InterPro" id="IPR007221">
    <property type="entry name" value="MreC"/>
</dbReference>
<evidence type="ECO:0000256" key="1">
    <source>
        <dbReference type="ARBA" id="ARBA00009369"/>
    </source>
</evidence>
<evidence type="ECO:0000256" key="4">
    <source>
        <dbReference type="ARBA" id="ARBA00032089"/>
    </source>
</evidence>
<dbReference type="InterPro" id="IPR042175">
    <property type="entry name" value="Cell/Rod_MreC_2"/>
</dbReference>
<keyword evidence="3" id="KW-0133">Cell shape</keyword>
<comment type="caution">
    <text evidence="6">The sequence shown here is derived from an EMBL/GenBank/DDBJ whole genome shotgun (WGS) entry which is preliminary data.</text>
</comment>